<dbReference type="Pfam" id="PF01613">
    <property type="entry name" value="Flavin_Reduct"/>
    <property type="match status" value="1"/>
</dbReference>
<dbReference type="AlphaFoldDB" id="A0A480ALX6"/>
<dbReference type="InterPro" id="IPR012349">
    <property type="entry name" value="Split_barrel_FMN-bd"/>
</dbReference>
<dbReference type="SMART" id="SM00903">
    <property type="entry name" value="Flavin_Reduct"/>
    <property type="match status" value="1"/>
</dbReference>
<accession>A0A480ALX6</accession>
<comment type="cofactor">
    <cofactor evidence="1">
        <name>FMN</name>
        <dbReference type="ChEBI" id="CHEBI:58210"/>
    </cofactor>
</comment>
<evidence type="ECO:0000256" key="2">
    <source>
        <dbReference type="ARBA" id="ARBA00022630"/>
    </source>
</evidence>
<evidence type="ECO:0000256" key="3">
    <source>
        <dbReference type="ARBA" id="ARBA00038054"/>
    </source>
</evidence>
<organism evidence="5 6">
    <name type="scientific">Pseudaquabacterium pictum</name>
    <dbReference type="NCBI Taxonomy" id="2315236"/>
    <lineage>
        <taxon>Bacteria</taxon>
        <taxon>Pseudomonadati</taxon>
        <taxon>Pseudomonadota</taxon>
        <taxon>Betaproteobacteria</taxon>
        <taxon>Burkholderiales</taxon>
        <taxon>Sphaerotilaceae</taxon>
        <taxon>Pseudaquabacterium</taxon>
    </lineage>
</organism>
<dbReference type="Gene3D" id="2.30.110.10">
    <property type="entry name" value="Electron Transport, Fmn-binding Protein, Chain A"/>
    <property type="match status" value="1"/>
</dbReference>
<sequence length="206" mass="21660">MTTMTDPHRIDVPLAQASRLLNHGPTVLVSAAHGGQRNLMAAAWAMPLDFEPPKVAVVIDKATFTRRLIDASGRFALQLPCAAQADLCFSVGSSSGAALAEAGTDKFERLALRTFAGRHGEAPLVAGCVAWLECRVIAWPAVQAAHDLFLAEVLGAQADGRVFVNGRWQFDAAPPALRTLHHLGGGQFVLPGDGLRGQLLPGLAAG</sequence>
<evidence type="ECO:0000259" key="4">
    <source>
        <dbReference type="SMART" id="SM00903"/>
    </source>
</evidence>
<dbReference type="GO" id="GO:0010181">
    <property type="term" value="F:FMN binding"/>
    <property type="evidence" value="ECO:0007669"/>
    <property type="project" value="InterPro"/>
</dbReference>
<feature type="domain" description="Flavin reductase like" evidence="4">
    <location>
        <begin position="19"/>
        <end position="170"/>
    </location>
</feature>
<proteinExistence type="inferred from homology"/>
<gene>
    <name evidence="5" type="ORF">AQPW35_18100</name>
</gene>
<dbReference type="InterPro" id="IPR002563">
    <property type="entry name" value="Flavin_Rdtase-like_dom"/>
</dbReference>
<dbReference type="PANTHER" id="PTHR43567">
    <property type="entry name" value="FLAVOREDOXIN-RELATED-RELATED"/>
    <property type="match status" value="1"/>
</dbReference>
<dbReference type="SUPFAM" id="SSF50475">
    <property type="entry name" value="FMN-binding split barrel"/>
    <property type="match status" value="1"/>
</dbReference>
<evidence type="ECO:0000313" key="5">
    <source>
        <dbReference type="EMBL" id="GCL62729.1"/>
    </source>
</evidence>
<reference evidence="6" key="1">
    <citation type="submission" date="2019-03" db="EMBL/GenBank/DDBJ databases">
        <title>Aquabacterium pictum sp.nov., the first bacteriochlorophyll a-containing freshwater bacterium in the genus Aquabacterium of the class Betaproteobacteria.</title>
        <authorList>
            <person name="Hirose S."/>
            <person name="Tank M."/>
            <person name="Hara E."/>
            <person name="Tamaki H."/>
            <person name="Takaichi S."/>
            <person name="Haruta S."/>
            <person name="Hanada S."/>
        </authorList>
    </citation>
    <scope>NUCLEOTIDE SEQUENCE [LARGE SCALE GENOMIC DNA]</scope>
    <source>
        <strain evidence="6">W35</strain>
    </source>
</reference>
<dbReference type="InterPro" id="IPR052174">
    <property type="entry name" value="Flavoredoxin"/>
</dbReference>
<name>A0A480ALX6_9BURK</name>
<keyword evidence="6" id="KW-1185">Reference proteome</keyword>
<keyword evidence="2" id="KW-0285">Flavoprotein</keyword>
<comment type="similarity">
    <text evidence="3">Belongs to the flavoredoxin family.</text>
</comment>
<evidence type="ECO:0000256" key="1">
    <source>
        <dbReference type="ARBA" id="ARBA00001917"/>
    </source>
</evidence>
<dbReference type="PANTHER" id="PTHR43567:SF1">
    <property type="entry name" value="FLAVOREDOXIN"/>
    <property type="match status" value="1"/>
</dbReference>
<dbReference type="Proteomes" id="UP000301751">
    <property type="component" value="Unassembled WGS sequence"/>
</dbReference>
<evidence type="ECO:0000313" key="6">
    <source>
        <dbReference type="Proteomes" id="UP000301751"/>
    </source>
</evidence>
<dbReference type="GO" id="GO:0016646">
    <property type="term" value="F:oxidoreductase activity, acting on the CH-NH group of donors, NAD or NADP as acceptor"/>
    <property type="evidence" value="ECO:0007669"/>
    <property type="project" value="UniProtKB-ARBA"/>
</dbReference>
<dbReference type="EMBL" id="BJCL01000003">
    <property type="protein sequence ID" value="GCL62729.1"/>
    <property type="molecule type" value="Genomic_DNA"/>
</dbReference>
<comment type="caution">
    <text evidence="5">The sequence shown here is derived from an EMBL/GenBank/DDBJ whole genome shotgun (WGS) entry which is preliminary data.</text>
</comment>
<protein>
    <submittedName>
        <fullName evidence="5">Flavin reductase</fullName>
    </submittedName>
</protein>